<feature type="compositionally biased region" description="Polar residues" evidence="1">
    <location>
        <begin position="1"/>
        <end position="14"/>
    </location>
</feature>
<dbReference type="AlphaFoldDB" id="A0A0V1K8A5"/>
<name>A0A0V1K8A5_TRIPS</name>
<evidence type="ECO:0000313" key="2">
    <source>
        <dbReference type="EMBL" id="KRZ43454.1"/>
    </source>
</evidence>
<evidence type="ECO:0000313" key="3">
    <source>
        <dbReference type="Proteomes" id="UP000054826"/>
    </source>
</evidence>
<proteinExistence type="predicted"/>
<dbReference type="EMBL" id="JYDV01000010">
    <property type="protein sequence ID" value="KRZ43454.1"/>
    <property type="molecule type" value="Genomic_DNA"/>
</dbReference>
<feature type="region of interest" description="Disordered" evidence="1">
    <location>
        <begin position="1"/>
        <end position="25"/>
    </location>
</feature>
<reference evidence="2 3" key="1">
    <citation type="submission" date="2015-01" db="EMBL/GenBank/DDBJ databases">
        <title>Evolution of Trichinella species and genotypes.</title>
        <authorList>
            <person name="Korhonen P.K."/>
            <person name="Edoardo P."/>
            <person name="Giuseppe L.R."/>
            <person name="Gasser R.B."/>
        </authorList>
    </citation>
    <scope>NUCLEOTIDE SEQUENCE [LARGE SCALE GENOMIC DNA]</scope>
    <source>
        <strain evidence="2">ISS176</strain>
    </source>
</reference>
<accession>A0A0V1K8A5</accession>
<evidence type="ECO:0000256" key="1">
    <source>
        <dbReference type="SAM" id="MobiDB-lite"/>
    </source>
</evidence>
<gene>
    <name evidence="2" type="ORF">T4C_10804</name>
</gene>
<dbReference type="Proteomes" id="UP000054826">
    <property type="component" value="Unassembled WGS sequence"/>
</dbReference>
<sequence>MSTSTSSVRVQGTPESALGGAGSADVQEIEDQISMIDRSYEMAQRARGQGEDSDAVEKGQNTPEDGLIRVMKRQHPDQKRTVDALTALGKDPRKGELSPTEITNAISRDRLPTPLRIKWNKKTKKLRLTPGAETDEARTKALNWLARTKWRKCGDSLRIEETPEMKIARPQKRNAAHAALQSGIHERNTGTSAKGACKEKTIELIKATSPLPSATGFHLLVRLQTAVSEDRLVTDDVINAQDCAAIDDEVNVHEFTEGTVEEIVEELL</sequence>
<protein>
    <submittedName>
        <fullName evidence="2">Uncharacterized protein</fullName>
    </submittedName>
</protein>
<feature type="region of interest" description="Disordered" evidence="1">
    <location>
        <begin position="44"/>
        <end position="65"/>
    </location>
</feature>
<comment type="caution">
    <text evidence="2">The sequence shown here is derived from an EMBL/GenBank/DDBJ whole genome shotgun (WGS) entry which is preliminary data.</text>
</comment>
<organism evidence="2 3">
    <name type="scientific">Trichinella pseudospiralis</name>
    <name type="common">Parasitic roundworm</name>
    <dbReference type="NCBI Taxonomy" id="6337"/>
    <lineage>
        <taxon>Eukaryota</taxon>
        <taxon>Metazoa</taxon>
        <taxon>Ecdysozoa</taxon>
        <taxon>Nematoda</taxon>
        <taxon>Enoplea</taxon>
        <taxon>Dorylaimia</taxon>
        <taxon>Trichinellida</taxon>
        <taxon>Trichinellidae</taxon>
        <taxon>Trichinella</taxon>
    </lineage>
</organism>